<organism evidence="1 2">
    <name type="scientific">Brachionus plicatilis</name>
    <name type="common">Marine rotifer</name>
    <name type="synonym">Brachionus muelleri</name>
    <dbReference type="NCBI Taxonomy" id="10195"/>
    <lineage>
        <taxon>Eukaryota</taxon>
        <taxon>Metazoa</taxon>
        <taxon>Spiralia</taxon>
        <taxon>Gnathifera</taxon>
        <taxon>Rotifera</taxon>
        <taxon>Eurotatoria</taxon>
        <taxon>Monogononta</taxon>
        <taxon>Pseudotrocha</taxon>
        <taxon>Ploima</taxon>
        <taxon>Brachionidae</taxon>
        <taxon>Brachionus</taxon>
    </lineage>
</organism>
<comment type="caution">
    <text evidence="1">The sequence shown here is derived from an EMBL/GenBank/DDBJ whole genome shotgun (WGS) entry which is preliminary data.</text>
</comment>
<dbReference type="OrthoDB" id="10564031at2759"/>
<dbReference type="EMBL" id="REGN01002441">
    <property type="protein sequence ID" value="RNA28065.1"/>
    <property type="molecule type" value="Genomic_DNA"/>
</dbReference>
<gene>
    <name evidence="1" type="ORF">BpHYR1_049221</name>
</gene>
<dbReference type="Gene3D" id="3.40.50.300">
    <property type="entry name" value="P-loop containing nucleotide triphosphate hydrolases"/>
    <property type="match status" value="1"/>
</dbReference>
<evidence type="ECO:0000313" key="2">
    <source>
        <dbReference type="Proteomes" id="UP000276133"/>
    </source>
</evidence>
<sequence>MDDYFKSLGEVLQKLIVDEINFLQAKKYKPFLKYQHIFMPDKGKYEWQNWNPYQYTHVIIDEMNLQEFNKNTWKQVVTGEAFQTSVKHKESER</sequence>
<evidence type="ECO:0000313" key="1">
    <source>
        <dbReference type="EMBL" id="RNA28065.1"/>
    </source>
</evidence>
<name>A0A3M7RXJ4_BRAPC</name>
<reference evidence="1 2" key="1">
    <citation type="journal article" date="2018" name="Sci. Rep.">
        <title>Genomic signatures of local adaptation to the degree of environmental predictability in rotifers.</title>
        <authorList>
            <person name="Franch-Gras L."/>
            <person name="Hahn C."/>
            <person name="Garcia-Roger E.M."/>
            <person name="Carmona M.J."/>
            <person name="Serra M."/>
            <person name="Gomez A."/>
        </authorList>
    </citation>
    <scope>NUCLEOTIDE SEQUENCE [LARGE SCALE GENOMIC DNA]</scope>
    <source>
        <strain evidence="1">HYR1</strain>
    </source>
</reference>
<accession>A0A3M7RXJ4</accession>
<dbReference type="InterPro" id="IPR027417">
    <property type="entry name" value="P-loop_NTPase"/>
</dbReference>
<dbReference type="AlphaFoldDB" id="A0A3M7RXJ4"/>
<keyword evidence="2" id="KW-1185">Reference proteome</keyword>
<proteinExistence type="predicted"/>
<dbReference type="Proteomes" id="UP000276133">
    <property type="component" value="Unassembled WGS sequence"/>
</dbReference>
<protein>
    <submittedName>
        <fullName evidence="1">Uncharacterized protein</fullName>
    </submittedName>
</protein>